<dbReference type="PANTHER" id="PTHR30543:SF21">
    <property type="entry name" value="NAD(P)H-DEPENDENT FMN REDUCTASE LOT6"/>
    <property type="match status" value="1"/>
</dbReference>
<dbReference type="SUPFAM" id="SSF52218">
    <property type="entry name" value="Flavoproteins"/>
    <property type="match status" value="1"/>
</dbReference>
<evidence type="ECO:0000259" key="1">
    <source>
        <dbReference type="Pfam" id="PF03358"/>
    </source>
</evidence>
<dbReference type="Proteomes" id="UP000326979">
    <property type="component" value="Unassembled WGS sequence"/>
</dbReference>
<dbReference type="GO" id="GO:0016491">
    <property type="term" value="F:oxidoreductase activity"/>
    <property type="evidence" value="ECO:0007669"/>
    <property type="project" value="InterPro"/>
</dbReference>
<dbReference type="RefSeq" id="WP_152789630.1">
    <property type="nucleotide sequence ID" value="NZ_VJZE01000348.1"/>
</dbReference>
<dbReference type="AlphaFoldDB" id="A0A5N8WEQ2"/>
<gene>
    <name evidence="2" type="ORF">FNH04_33610</name>
</gene>
<feature type="domain" description="NADPH-dependent FMN reductase-like" evidence="1">
    <location>
        <begin position="5"/>
        <end position="146"/>
    </location>
</feature>
<comment type="caution">
    <text evidence="2">The sequence shown here is derived from an EMBL/GenBank/DDBJ whole genome shotgun (WGS) entry which is preliminary data.</text>
</comment>
<organism evidence="2 3">
    <name type="scientific">Streptomyces phyllanthi</name>
    <dbReference type="NCBI Taxonomy" id="1803180"/>
    <lineage>
        <taxon>Bacteria</taxon>
        <taxon>Bacillati</taxon>
        <taxon>Actinomycetota</taxon>
        <taxon>Actinomycetes</taxon>
        <taxon>Kitasatosporales</taxon>
        <taxon>Streptomycetaceae</taxon>
        <taxon>Streptomyces</taxon>
    </lineage>
</organism>
<evidence type="ECO:0000313" key="2">
    <source>
        <dbReference type="EMBL" id="MPY44665.1"/>
    </source>
</evidence>
<dbReference type="InterPro" id="IPR029039">
    <property type="entry name" value="Flavoprotein-like_sf"/>
</dbReference>
<dbReference type="PANTHER" id="PTHR30543">
    <property type="entry name" value="CHROMATE REDUCTASE"/>
    <property type="match status" value="1"/>
</dbReference>
<name>A0A5N8WEQ2_9ACTN</name>
<dbReference type="GO" id="GO:0010181">
    <property type="term" value="F:FMN binding"/>
    <property type="evidence" value="ECO:0007669"/>
    <property type="project" value="TreeGrafter"/>
</dbReference>
<dbReference type="Gene3D" id="3.40.50.360">
    <property type="match status" value="1"/>
</dbReference>
<dbReference type="InterPro" id="IPR050712">
    <property type="entry name" value="NAD(P)H-dep_reductase"/>
</dbReference>
<evidence type="ECO:0000313" key="3">
    <source>
        <dbReference type="Proteomes" id="UP000326979"/>
    </source>
</evidence>
<dbReference type="InterPro" id="IPR005025">
    <property type="entry name" value="FMN_Rdtase-like_dom"/>
</dbReference>
<protein>
    <submittedName>
        <fullName evidence="2">NAD(P)H-dependent oxidoreductase</fullName>
    </submittedName>
</protein>
<accession>A0A5N8WEQ2</accession>
<proteinExistence type="predicted"/>
<reference evidence="2 3" key="1">
    <citation type="submission" date="2019-07" db="EMBL/GenBank/DDBJ databases">
        <title>New species of Amycolatopsis and Streptomyces.</title>
        <authorList>
            <person name="Duangmal K."/>
            <person name="Teo W.F.A."/>
            <person name="Lipun K."/>
        </authorList>
    </citation>
    <scope>NUCLEOTIDE SEQUENCE [LARGE SCALE GENOMIC DNA]</scope>
    <source>
        <strain evidence="2 3">TISTR 2346</strain>
    </source>
</reference>
<dbReference type="OrthoDB" id="9812295at2"/>
<feature type="non-terminal residue" evidence="2">
    <location>
        <position position="1"/>
    </location>
</feature>
<dbReference type="Pfam" id="PF03358">
    <property type="entry name" value="FMN_red"/>
    <property type="match status" value="1"/>
</dbReference>
<keyword evidence="3" id="KW-1185">Reference proteome</keyword>
<sequence length="192" mass="20873">PEPLRIAVIVGSVRTERIGHTVSAWFADLVARRPDLSLDVIDVADLPLPLAGPSREPAPEAAAVLAESRPRLARADAFVVVTPEYNHSFPAALKNAIDWHREEWQAKPVGFVCYGGFSAGLRAVEQLRQVFAELHAVTVRDTVGFQGGAAAFDQGVPRDREPAEAAAKVLLDQLVWWGRALRQARATHPYGA</sequence>
<dbReference type="GO" id="GO:0005829">
    <property type="term" value="C:cytosol"/>
    <property type="evidence" value="ECO:0007669"/>
    <property type="project" value="TreeGrafter"/>
</dbReference>
<dbReference type="EMBL" id="VJZE01000348">
    <property type="protein sequence ID" value="MPY44665.1"/>
    <property type="molecule type" value="Genomic_DNA"/>
</dbReference>